<sequence>MQLLHAFFHIFKTISLLSWYLESPHVAHLGKRLANCPHPTLACLQASQNALREYQECERQKLLDEMHQVQLREVQDKKHQAELTNNATLWKMRGEAPPVYVDQRTFITNNINNNIPFYNFCPNDINPAQFFKNLERNCDSLHKLNQLDSKSKETWLRAAEMASLSGKQIPPVLAIDAPDSSTAHDEWSPWFHAQSGISLDIVETHIVTSPKGFLELLCMFLLVAWLVRWLYSKLLRLITWLLYKPAKSVHTEHKAETDKPVQPDHPAQSHQTAQPASPAQFEQVAQRPQTPQAEDSSTTFPEVTTIRRLELRRLKEQANGNNGRENAERMLGSRIEELMQEDLLGEWFTQGMPIRPANAEVVDRTIQAVDAAQRGQGPRRRVELDEQDEL</sequence>
<evidence type="ECO:0000313" key="3">
    <source>
        <dbReference type="EMBL" id="KAJ4353743.1"/>
    </source>
</evidence>
<feature type="signal peptide" evidence="2">
    <location>
        <begin position="1"/>
        <end position="18"/>
    </location>
</feature>
<evidence type="ECO:0000256" key="2">
    <source>
        <dbReference type="SAM" id="SignalP"/>
    </source>
</evidence>
<dbReference type="Proteomes" id="UP001140513">
    <property type="component" value="Unassembled WGS sequence"/>
</dbReference>
<gene>
    <name evidence="3" type="ORF">N0V89_005473</name>
</gene>
<comment type="caution">
    <text evidence="3">The sequence shown here is derived from an EMBL/GenBank/DDBJ whole genome shotgun (WGS) entry which is preliminary data.</text>
</comment>
<proteinExistence type="predicted"/>
<evidence type="ECO:0000256" key="1">
    <source>
        <dbReference type="SAM" id="MobiDB-lite"/>
    </source>
</evidence>
<dbReference type="EMBL" id="JAPEUX010000004">
    <property type="protein sequence ID" value="KAJ4353743.1"/>
    <property type="molecule type" value="Genomic_DNA"/>
</dbReference>
<dbReference type="GeneID" id="80909003"/>
<protein>
    <submittedName>
        <fullName evidence="3">Uncharacterized protein</fullName>
    </submittedName>
</protein>
<feature type="compositionally biased region" description="Polar residues" evidence="1">
    <location>
        <begin position="286"/>
        <end position="302"/>
    </location>
</feature>
<feature type="compositionally biased region" description="Polar residues" evidence="1">
    <location>
        <begin position="268"/>
        <end position="277"/>
    </location>
</feature>
<keyword evidence="2" id="KW-0732">Signal</keyword>
<evidence type="ECO:0000313" key="4">
    <source>
        <dbReference type="Proteomes" id="UP001140513"/>
    </source>
</evidence>
<feature type="compositionally biased region" description="Basic and acidic residues" evidence="1">
    <location>
        <begin position="253"/>
        <end position="262"/>
    </location>
</feature>
<accession>A0A9W8XMB1</accession>
<name>A0A9W8XMB1_9PLEO</name>
<feature type="chain" id="PRO_5040985189" evidence="2">
    <location>
        <begin position="19"/>
        <end position="390"/>
    </location>
</feature>
<keyword evidence="4" id="KW-1185">Reference proteome</keyword>
<dbReference type="RefSeq" id="XP_056071517.1">
    <property type="nucleotide sequence ID" value="XM_056214250.1"/>
</dbReference>
<feature type="region of interest" description="Disordered" evidence="1">
    <location>
        <begin position="253"/>
        <end position="302"/>
    </location>
</feature>
<organism evidence="3 4">
    <name type="scientific">Didymosphaeria variabile</name>
    <dbReference type="NCBI Taxonomy" id="1932322"/>
    <lineage>
        <taxon>Eukaryota</taxon>
        <taxon>Fungi</taxon>
        <taxon>Dikarya</taxon>
        <taxon>Ascomycota</taxon>
        <taxon>Pezizomycotina</taxon>
        <taxon>Dothideomycetes</taxon>
        <taxon>Pleosporomycetidae</taxon>
        <taxon>Pleosporales</taxon>
        <taxon>Massarineae</taxon>
        <taxon>Didymosphaeriaceae</taxon>
        <taxon>Didymosphaeria</taxon>
    </lineage>
</organism>
<reference evidence="3" key="1">
    <citation type="submission" date="2022-10" db="EMBL/GenBank/DDBJ databases">
        <title>Tapping the CABI collections for fungal endophytes: first genome assemblies for Collariella, Neodidymelliopsis, Ascochyta clinopodiicola, Didymella pomorum, Didymosphaeria variabile, Neocosmospora piperis and Neocucurbitaria cava.</title>
        <authorList>
            <person name="Hill R."/>
        </authorList>
    </citation>
    <scope>NUCLEOTIDE SEQUENCE</scope>
    <source>
        <strain evidence="3">IMI 356815</strain>
    </source>
</reference>
<dbReference type="AlphaFoldDB" id="A0A9W8XMB1"/>
<dbReference type="OrthoDB" id="10622065at2759"/>